<protein>
    <submittedName>
        <fullName evidence="3">Thermopsin</fullName>
    </submittedName>
</protein>
<feature type="transmembrane region" description="Helical" evidence="2">
    <location>
        <begin position="536"/>
        <end position="555"/>
    </location>
</feature>
<evidence type="ECO:0000256" key="2">
    <source>
        <dbReference type="SAM" id="Phobius"/>
    </source>
</evidence>
<evidence type="ECO:0000256" key="1">
    <source>
        <dbReference type="SAM" id="MobiDB-lite"/>
    </source>
</evidence>
<keyword evidence="2" id="KW-1133">Transmembrane helix</keyword>
<keyword evidence="2" id="KW-0812">Transmembrane</keyword>
<dbReference type="InterPro" id="IPR015943">
    <property type="entry name" value="WD40/YVTN_repeat-like_dom_sf"/>
</dbReference>
<feature type="non-terminal residue" evidence="3">
    <location>
        <position position="1"/>
    </location>
</feature>
<organism evidence="3">
    <name type="scientific">mine drainage metagenome</name>
    <dbReference type="NCBI Taxonomy" id="410659"/>
    <lineage>
        <taxon>unclassified sequences</taxon>
        <taxon>metagenomes</taxon>
        <taxon>ecological metagenomes</taxon>
    </lineage>
</organism>
<comment type="caution">
    <text evidence="3">The sequence shown here is derived from an EMBL/GenBank/DDBJ whole genome shotgun (WGS) entry which is preliminary data.</text>
</comment>
<reference evidence="3" key="1">
    <citation type="submission" date="2013-08" db="EMBL/GenBank/DDBJ databases">
        <authorList>
            <person name="Mendez C."/>
            <person name="Richter M."/>
            <person name="Ferrer M."/>
            <person name="Sanchez J."/>
        </authorList>
    </citation>
    <scope>NUCLEOTIDE SEQUENCE</scope>
</reference>
<evidence type="ECO:0000313" key="3">
    <source>
        <dbReference type="EMBL" id="EQD42032.1"/>
    </source>
</evidence>
<reference evidence="3" key="2">
    <citation type="journal article" date="2014" name="ISME J.">
        <title>Microbial stratification in low pH oxic and suboxic macroscopic growths along an acid mine drainage.</title>
        <authorList>
            <person name="Mendez-Garcia C."/>
            <person name="Mesa V."/>
            <person name="Sprenger R.R."/>
            <person name="Richter M."/>
            <person name="Diez M.S."/>
            <person name="Solano J."/>
            <person name="Bargiela R."/>
            <person name="Golyshina O.V."/>
            <person name="Manteca A."/>
            <person name="Ramos J.L."/>
            <person name="Gallego J.R."/>
            <person name="Llorente I."/>
            <person name="Martins Dos Santos V.A."/>
            <person name="Jensen O.N."/>
            <person name="Pelaez A.I."/>
            <person name="Sanchez J."/>
            <person name="Ferrer M."/>
        </authorList>
    </citation>
    <scope>NUCLEOTIDE SEQUENCE</scope>
</reference>
<proteinExistence type="predicted"/>
<sequence>TGVWVSIDSESDRLAFVPAANRTMEETLEVGSDPTQVVFDPGTGSIYVVNLGAASLMVVVPQLYRVTARQLGLPAGTPWSVTLAGGPTFETATPTMEWNATNGSYAYTVGSSYPDRVDPAPGRFSVQGTPDSLTFLFRQPFNVSVSETGSPIGSAWWLNLSDGQSFESHHAALTFEEVNGSYRYLAACSTPNRAHVSGWLNLSGAPVTLRLEFRSLYPVTVVATGIAPGTGWTLTLSNGVSVVSAGASVSLPLVNGTYGFRASAPGEGRIPVVGQFSVAGAPLALSIAFRPFLSPVTFEETGLPNGTAWTIHFENGTLLTSTGPTISIDQANGSYAYTVSAADGSYGSPGGTYRVDGAPLAEMVRFTRPMYDVEFLPTGVAAGTPWWLALTGRNRTISPDGGPLALELPNGTYRVTAGSINGTYRSDNRSWVIAGLGRTIYLPFSPVRFNVTWVAEGLPAGVDWSLEIGGRNLTGSTPTVTLGLVNGSYPYRIEAAGAFDPGNGSGVVVVAGHARSVGVRFFAVPRGSPGPTPLELSGVALLLIAGALGAAAAVHRRRRRSGELRTTGKGARGRPPPGLGR</sequence>
<accession>T0ZCS4</accession>
<name>T0ZCS4_9ZZZZ</name>
<keyword evidence="2" id="KW-0472">Membrane</keyword>
<feature type="region of interest" description="Disordered" evidence="1">
    <location>
        <begin position="556"/>
        <end position="581"/>
    </location>
</feature>
<dbReference type="EMBL" id="AUZY01009422">
    <property type="protein sequence ID" value="EQD42032.1"/>
    <property type="molecule type" value="Genomic_DNA"/>
</dbReference>
<dbReference type="Gene3D" id="2.130.10.10">
    <property type="entry name" value="YVTN repeat-like/Quinoprotein amine dehydrogenase"/>
    <property type="match status" value="1"/>
</dbReference>
<gene>
    <name evidence="3" type="ORF">B1B_14241</name>
</gene>
<dbReference type="AlphaFoldDB" id="T0ZCS4"/>